<name>A0A811RKY6_9POAL</name>
<evidence type="ECO:0000256" key="1">
    <source>
        <dbReference type="SAM" id="MobiDB-lite"/>
    </source>
</evidence>
<gene>
    <name evidence="2" type="ORF">NCGR_LOCUS54404</name>
</gene>
<evidence type="ECO:0000313" key="3">
    <source>
        <dbReference type="Proteomes" id="UP000604825"/>
    </source>
</evidence>
<protein>
    <submittedName>
        <fullName evidence="2">Uncharacterized protein</fullName>
    </submittedName>
</protein>
<dbReference type="AlphaFoldDB" id="A0A811RKY6"/>
<keyword evidence="3" id="KW-1185">Reference proteome</keyword>
<feature type="region of interest" description="Disordered" evidence="1">
    <location>
        <begin position="1"/>
        <end position="20"/>
    </location>
</feature>
<proteinExistence type="predicted"/>
<dbReference type="EMBL" id="CAJGYO010000016">
    <property type="protein sequence ID" value="CAD6271117.1"/>
    <property type="molecule type" value="Genomic_DNA"/>
</dbReference>
<evidence type="ECO:0000313" key="2">
    <source>
        <dbReference type="EMBL" id="CAD6271117.1"/>
    </source>
</evidence>
<dbReference type="Proteomes" id="UP000604825">
    <property type="component" value="Unassembled WGS sequence"/>
</dbReference>
<reference evidence="2" key="1">
    <citation type="submission" date="2020-10" db="EMBL/GenBank/DDBJ databases">
        <authorList>
            <person name="Han B."/>
            <person name="Lu T."/>
            <person name="Zhao Q."/>
            <person name="Huang X."/>
            <person name="Zhao Y."/>
        </authorList>
    </citation>
    <scope>NUCLEOTIDE SEQUENCE</scope>
</reference>
<organism evidence="2 3">
    <name type="scientific">Miscanthus lutarioriparius</name>
    <dbReference type="NCBI Taxonomy" id="422564"/>
    <lineage>
        <taxon>Eukaryota</taxon>
        <taxon>Viridiplantae</taxon>
        <taxon>Streptophyta</taxon>
        <taxon>Embryophyta</taxon>
        <taxon>Tracheophyta</taxon>
        <taxon>Spermatophyta</taxon>
        <taxon>Magnoliopsida</taxon>
        <taxon>Liliopsida</taxon>
        <taxon>Poales</taxon>
        <taxon>Poaceae</taxon>
        <taxon>PACMAD clade</taxon>
        <taxon>Panicoideae</taxon>
        <taxon>Andropogonodae</taxon>
        <taxon>Andropogoneae</taxon>
        <taxon>Saccharinae</taxon>
        <taxon>Miscanthus</taxon>
    </lineage>
</organism>
<accession>A0A811RKY6</accession>
<sequence length="72" mass="7258">MASSAAATAKPIALPPAPNRGGGCCWRACPRPTVPAAAARLRVSASAASSDVPDFLSSNWMLSLAMKVCTGN</sequence>
<comment type="caution">
    <text evidence="2">The sequence shown here is derived from an EMBL/GenBank/DDBJ whole genome shotgun (WGS) entry which is preliminary data.</text>
</comment>
<feature type="compositionally biased region" description="Low complexity" evidence="1">
    <location>
        <begin position="1"/>
        <end position="12"/>
    </location>
</feature>